<evidence type="ECO:0000256" key="1">
    <source>
        <dbReference type="ARBA" id="ARBA00022723"/>
    </source>
</evidence>
<accession>B2A409</accession>
<evidence type="ECO:0000313" key="3">
    <source>
        <dbReference type="Proteomes" id="UP000001683"/>
    </source>
</evidence>
<dbReference type="GO" id="GO:0046872">
    <property type="term" value="F:metal ion binding"/>
    <property type="evidence" value="ECO:0007669"/>
    <property type="project" value="UniProtKB-KW"/>
</dbReference>
<evidence type="ECO:0000313" key="2">
    <source>
        <dbReference type="EMBL" id="ACB85111.1"/>
    </source>
</evidence>
<dbReference type="InParanoid" id="B2A409"/>
<proteinExistence type="predicted"/>
<dbReference type="KEGG" id="nth:Nther_1533"/>
<keyword evidence="3" id="KW-1185">Reference proteome</keyword>
<dbReference type="RefSeq" id="WP_012447981.1">
    <property type="nucleotide sequence ID" value="NC_010718.1"/>
</dbReference>
<gene>
    <name evidence="2" type="ordered locus">Nther_1533</name>
</gene>
<organism evidence="2 3">
    <name type="scientific">Natranaerobius thermophilus (strain ATCC BAA-1301 / DSM 18059 / JW/NM-WN-LF)</name>
    <dbReference type="NCBI Taxonomy" id="457570"/>
    <lineage>
        <taxon>Bacteria</taxon>
        <taxon>Bacillati</taxon>
        <taxon>Bacillota</taxon>
        <taxon>Clostridia</taxon>
        <taxon>Natranaerobiales</taxon>
        <taxon>Natranaerobiaceae</taxon>
        <taxon>Natranaerobius</taxon>
    </lineage>
</organism>
<reference evidence="2 3" key="1">
    <citation type="submission" date="2008-04" db="EMBL/GenBank/DDBJ databases">
        <title>Complete sequence of chromosome of Natranaerobius thermophilus JW/NM-WN-LF.</title>
        <authorList>
            <consortium name="US DOE Joint Genome Institute"/>
            <person name="Copeland A."/>
            <person name="Lucas S."/>
            <person name="Lapidus A."/>
            <person name="Glavina del Rio T."/>
            <person name="Dalin E."/>
            <person name="Tice H."/>
            <person name="Bruce D."/>
            <person name="Goodwin L."/>
            <person name="Pitluck S."/>
            <person name="Chertkov O."/>
            <person name="Brettin T."/>
            <person name="Detter J.C."/>
            <person name="Han C."/>
            <person name="Kuske C.R."/>
            <person name="Schmutz J."/>
            <person name="Larimer F."/>
            <person name="Land M."/>
            <person name="Hauser L."/>
            <person name="Kyrpides N."/>
            <person name="Lykidis A."/>
            <person name="Mesbah N.M."/>
            <person name="Wiegel J."/>
        </authorList>
    </citation>
    <scope>NUCLEOTIDE SEQUENCE [LARGE SCALE GENOMIC DNA]</scope>
    <source>
        <strain evidence="3">ATCC BAA-1301 / DSM 18059 / JW/NM-WN-LF</strain>
    </source>
</reference>
<dbReference type="EMBL" id="CP001034">
    <property type="protein sequence ID" value="ACB85111.1"/>
    <property type="molecule type" value="Genomic_DNA"/>
</dbReference>
<reference evidence="2 3" key="2">
    <citation type="journal article" date="2011" name="J. Bacteriol.">
        <title>Complete genome sequence of the anaerobic, halophilic alkalithermophile Natranaerobius thermophilus JW/NM-WN-LF.</title>
        <authorList>
            <person name="Zhao B."/>
            <person name="Mesbah N.M."/>
            <person name="Dalin E."/>
            <person name="Goodwin L."/>
            <person name="Nolan M."/>
            <person name="Pitluck S."/>
            <person name="Chertkov O."/>
            <person name="Brettin T.S."/>
            <person name="Han J."/>
            <person name="Larimer F.W."/>
            <person name="Land M.L."/>
            <person name="Hauser L."/>
            <person name="Kyrpides N."/>
            <person name="Wiegel J."/>
        </authorList>
    </citation>
    <scope>NUCLEOTIDE SEQUENCE [LARGE SCALE GENOMIC DNA]</scope>
    <source>
        <strain evidence="3">ATCC BAA-1301 / DSM 18059 / JW/NM-WN-LF</strain>
    </source>
</reference>
<keyword evidence="1" id="KW-0479">Metal-binding</keyword>
<name>B2A409_NATTJ</name>
<dbReference type="Gene3D" id="3.20.20.120">
    <property type="entry name" value="Enolase-like C-terminal domain"/>
    <property type="match status" value="1"/>
</dbReference>
<dbReference type="Proteomes" id="UP000001683">
    <property type="component" value="Chromosome"/>
</dbReference>
<dbReference type="OrthoDB" id="9774531at2"/>
<dbReference type="eggNOG" id="COG4948">
    <property type="taxonomic scope" value="Bacteria"/>
</dbReference>
<dbReference type="InterPro" id="IPR036849">
    <property type="entry name" value="Enolase-like_C_sf"/>
</dbReference>
<protein>
    <submittedName>
        <fullName evidence="2">Uncharacterized protein</fullName>
    </submittedName>
</protein>
<dbReference type="HOGENOM" id="CLU_2899476_0_0_9"/>
<sequence length="62" mass="6801">MPETGIGASFMLALGTYSNFAYPSDVADSRKWFGNNNDLKELTMTGEGKIHYLDEIGIGKIN</sequence>
<dbReference type="AlphaFoldDB" id="B2A409"/>